<evidence type="ECO:0000256" key="11">
    <source>
        <dbReference type="RuleBase" id="RU003357"/>
    </source>
</evidence>
<dbReference type="Pfam" id="PF07715">
    <property type="entry name" value="Plug"/>
    <property type="match status" value="1"/>
</dbReference>
<dbReference type="InterPro" id="IPR037066">
    <property type="entry name" value="Plug_dom_sf"/>
</dbReference>
<dbReference type="Pfam" id="PF00593">
    <property type="entry name" value="TonB_dep_Rec_b-barrel"/>
    <property type="match status" value="1"/>
</dbReference>
<evidence type="ECO:0000256" key="1">
    <source>
        <dbReference type="ARBA" id="ARBA00004571"/>
    </source>
</evidence>
<dbReference type="InterPro" id="IPR036942">
    <property type="entry name" value="Beta-barrel_TonB_sf"/>
</dbReference>
<evidence type="ECO:0000256" key="3">
    <source>
        <dbReference type="ARBA" id="ARBA00022452"/>
    </source>
</evidence>
<dbReference type="InterPro" id="IPR039426">
    <property type="entry name" value="TonB-dep_rcpt-like"/>
</dbReference>
<dbReference type="KEGG" id="ptn:PTRA_a0352"/>
<evidence type="ECO:0000256" key="6">
    <source>
        <dbReference type="ARBA" id="ARBA00023077"/>
    </source>
</evidence>
<dbReference type="PANTHER" id="PTHR47234">
    <property type="match status" value="1"/>
</dbReference>
<evidence type="ECO:0000256" key="8">
    <source>
        <dbReference type="ARBA" id="ARBA00023237"/>
    </source>
</evidence>
<dbReference type="Gene3D" id="2.170.130.10">
    <property type="entry name" value="TonB-dependent receptor, plug domain"/>
    <property type="match status" value="1"/>
</dbReference>
<evidence type="ECO:0000256" key="7">
    <source>
        <dbReference type="ARBA" id="ARBA00023136"/>
    </source>
</evidence>
<feature type="domain" description="TonB-dependent receptor plug" evidence="15">
    <location>
        <begin position="64"/>
        <end position="177"/>
    </location>
</feature>
<dbReference type="Proteomes" id="UP000065261">
    <property type="component" value="Chromosome I"/>
</dbReference>
<feature type="short sequence motif" description="TonB C-terminal box" evidence="10">
    <location>
        <begin position="989"/>
        <end position="1006"/>
    </location>
</feature>
<comment type="subcellular location">
    <subcellularLocation>
        <location evidence="1 9">Cell outer membrane</location>
        <topology evidence="1 9">Multi-pass membrane protein</topology>
    </subcellularLocation>
</comment>
<dbReference type="RefSeq" id="WP_058372439.1">
    <property type="nucleotide sequence ID" value="NZ_CP011034.1"/>
</dbReference>
<organism evidence="16">
    <name type="scientific">Pseudoalteromonas translucida KMM 520</name>
    <dbReference type="NCBI Taxonomy" id="1315283"/>
    <lineage>
        <taxon>Bacteria</taxon>
        <taxon>Pseudomonadati</taxon>
        <taxon>Pseudomonadota</taxon>
        <taxon>Gammaproteobacteria</taxon>
        <taxon>Alteromonadales</taxon>
        <taxon>Pseudoalteromonadaceae</taxon>
        <taxon>Pseudoalteromonas</taxon>
    </lineage>
</organism>
<evidence type="ECO:0000259" key="15">
    <source>
        <dbReference type="Pfam" id="PF07715"/>
    </source>
</evidence>
<gene>
    <name evidence="16" type="ORF">PTRA_a0352</name>
</gene>
<dbReference type="EMBL" id="CP011034">
    <property type="protein sequence ID" value="ALS31721.1"/>
    <property type="molecule type" value="Genomic_DNA"/>
</dbReference>
<keyword evidence="7 9" id="KW-0472">Membrane</keyword>
<dbReference type="InterPro" id="IPR012910">
    <property type="entry name" value="Plug_dom"/>
</dbReference>
<dbReference type="InterPro" id="IPR010917">
    <property type="entry name" value="TonB_rcpt_CS"/>
</dbReference>
<dbReference type="PROSITE" id="PS52016">
    <property type="entry name" value="TONB_DEPENDENT_REC_3"/>
    <property type="match status" value="1"/>
</dbReference>
<keyword evidence="4 9" id="KW-0812">Transmembrane</keyword>
<keyword evidence="8 9" id="KW-0998">Cell outer membrane</keyword>
<dbReference type="Gene3D" id="2.40.170.20">
    <property type="entry name" value="TonB-dependent receptor, beta-barrel domain"/>
    <property type="match status" value="1"/>
</dbReference>
<feature type="region of interest" description="Disordered" evidence="12">
    <location>
        <begin position="360"/>
        <end position="379"/>
    </location>
</feature>
<dbReference type="PATRIC" id="fig|1315283.4.peg.315"/>
<feature type="signal peptide" evidence="13">
    <location>
        <begin position="1"/>
        <end position="25"/>
    </location>
</feature>
<dbReference type="InterPro" id="IPR000531">
    <property type="entry name" value="Beta-barrel_TonB"/>
</dbReference>
<keyword evidence="5 13" id="KW-0732">Signal</keyword>
<evidence type="ECO:0000256" key="5">
    <source>
        <dbReference type="ARBA" id="ARBA00022729"/>
    </source>
</evidence>
<accession>A0A0U2WVV5</accession>
<comment type="similarity">
    <text evidence="9 11">Belongs to the TonB-dependent receptor family.</text>
</comment>
<evidence type="ECO:0000259" key="14">
    <source>
        <dbReference type="Pfam" id="PF00593"/>
    </source>
</evidence>
<dbReference type="SUPFAM" id="SSF56935">
    <property type="entry name" value="Porins"/>
    <property type="match status" value="1"/>
</dbReference>
<evidence type="ECO:0000256" key="9">
    <source>
        <dbReference type="PROSITE-ProRule" id="PRU01360"/>
    </source>
</evidence>
<protein>
    <recommendedName>
        <fullName evidence="18">TonB-dependent receptor</fullName>
    </recommendedName>
</protein>
<evidence type="ECO:0008006" key="18">
    <source>
        <dbReference type="Google" id="ProtNLM"/>
    </source>
</evidence>
<name>A0A0U2WVV5_9GAMM</name>
<evidence type="ECO:0000256" key="13">
    <source>
        <dbReference type="SAM" id="SignalP"/>
    </source>
</evidence>
<evidence type="ECO:0000256" key="10">
    <source>
        <dbReference type="PROSITE-ProRule" id="PRU10144"/>
    </source>
</evidence>
<evidence type="ECO:0000256" key="12">
    <source>
        <dbReference type="SAM" id="MobiDB-lite"/>
    </source>
</evidence>
<evidence type="ECO:0000256" key="4">
    <source>
        <dbReference type="ARBA" id="ARBA00022692"/>
    </source>
</evidence>
<feature type="domain" description="TonB-dependent receptor-like beta-barrel" evidence="14">
    <location>
        <begin position="413"/>
        <end position="971"/>
    </location>
</feature>
<dbReference type="PANTHER" id="PTHR47234:SF2">
    <property type="entry name" value="TONB-DEPENDENT RECEPTOR"/>
    <property type="match status" value="1"/>
</dbReference>
<dbReference type="OrthoDB" id="176248at2"/>
<evidence type="ECO:0000313" key="17">
    <source>
        <dbReference type="Proteomes" id="UP000065261"/>
    </source>
</evidence>
<dbReference type="GO" id="GO:0009279">
    <property type="term" value="C:cell outer membrane"/>
    <property type="evidence" value="ECO:0007669"/>
    <property type="project" value="UniProtKB-SubCell"/>
</dbReference>
<dbReference type="PROSITE" id="PS01156">
    <property type="entry name" value="TONB_DEPENDENT_REC_2"/>
    <property type="match status" value="1"/>
</dbReference>
<keyword evidence="3 9" id="KW-1134">Transmembrane beta strand</keyword>
<feature type="chain" id="PRO_5006833943" description="TonB-dependent receptor" evidence="13">
    <location>
        <begin position="26"/>
        <end position="1006"/>
    </location>
</feature>
<dbReference type="AlphaFoldDB" id="A0A0U2WVV5"/>
<proteinExistence type="inferred from homology"/>
<reference evidence="16 17" key="1">
    <citation type="submission" date="2015-03" db="EMBL/GenBank/DDBJ databases">
        <authorList>
            <person name="Murphy D."/>
        </authorList>
    </citation>
    <scope>NUCLEOTIDE SEQUENCE [LARGE SCALE GENOMIC DNA]</scope>
    <source>
        <strain evidence="16 17">KMM 520</strain>
    </source>
</reference>
<keyword evidence="2 9" id="KW-0813">Transport</keyword>
<evidence type="ECO:0000256" key="2">
    <source>
        <dbReference type="ARBA" id="ARBA00022448"/>
    </source>
</evidence>
<evidence type="ECO:0000313" key="16">
    <source>
        <dbReference type="EMBL" id="ALS31721.1"/>
    </source>
</evidence>
<sequence>MSNIATKKCTLALAITACLSGQAFANDAEIERQSIAKKTDVVIQEEPEKITVTGSRLKRDSFSVTTPLVTMDRSAIQDTGLGNLSDVLVDNMPALSQSIGNTTSQSSISGTGLSTVQLRSLGANRTLTLIDGRRVVSNSYGGNYVSLNTIPSGMVERVEIISGGASATYGADAVAGVVNIITQSKKEGFEFQARGGETTSGGGKEFTLDVNYGTSFGNDRGYVYVSTNWDRDFGMSFYDRDRAQVEAAHRYNDDLMCNQMLTADGYQCMSGITQADWKSKSDGTLGGVFLESSRNDTQFWYDGQTLRDDWKGNEEIYGINSQQYVMLDVPSDNLSTAVKIDFDITDDITSYFQLQYSKSGSFNSKSPEDEYENASVPRYDPVTGDPIADIAPGYIPIDNPYVPQEIIDSNPYKDRIYWDRRFGEVGNISTDNDRTTVRTWAGLQGTMFNGDWDWDVSAGYGQFKQHQIRSNELNTVRVNQALQAERLPDGTIQCKDADARAEGCVALNLFGEGSITPAMADWIRTNPVIDTKIQQYTVMGYITGDLFEMPAGSVSAVFGGEYRKDSQSLDTSDDMKAGGITFNVVPSFQGEVEVYEAFAELAIPLLKDAPLAKSLSAETSLRLANYSMENISTVASYKLGLLWQPIEGYMVRANYARAQRAPTITELMSPPRGDFDSYDDICDGLTATSTKPGHANCRLEPTLAQKLADDPNFEFESEDNNYSPNTGNPNLKEETADTYTFGVTLSPEYFGGFNLAIDYYDIAIVDAIDEISNENIMRECYASDAAWGDSNEYCNDITRNEEGNIIKVLQREYNLDELTARGYDVVATYKFDIGSYGSIKLKADYNHVIENSQTYEGLDGNAVTTQYAGYGSTKDKAAMSIIWSMDELRVRWRTNYLGSFKASQEDENDYIEYTAANDERCAAGETSCVVNPESLAYQDYGSYLKHSLSASYTMALTPKSDLRVFGGVNNVFDDKGAFYPSGRGNYYSGYGGGAGRYIYLGAQYSF</sequence>
<keyword evidence="6 11" id="KW-0798">TonB box</keyword>